<organism evidence="2 3">
    <name type="scientific">Phaeosphaeria nodorum (strain SN15 / ATCC MYA-4574 / FGSC 10173)</name>
    <name type="common">Glume blotch fungus</name>
    <name type="synonym">Parastagonospora nodorum</name>
    <dbReference type="NCBI Taxonomy" id="321614"/>
    <lineage>
        <taxon>Eukaryota</taxon>
        <taxon>Fungi</taxon>
        <taxon>Dikarya</taxon>
        <taxon>Ascomycota</taxon>
        <taxon>Pezizomycotina</taxon>
        <taxon>Dothideomycetes</taxon>
        <taxon>Pleosporomycetidae</taxon>
        <taxon>Pleosporales</taxon>
        <taxon>Pleosporineae</taxon>
        <taxon>Phaeosphaeriaceae</taxon>
        <taxon>Parastagonospora</taxon>
    </lineage>
</organism>
<evidence type="ECO:0000313" key="3">
    <source>
        <dbReference type="Proteomes" id="UP000001055"/>
    </source>
</evidence>
<accession>Q0V0T5</accession>
<feature type="compositionally biased region" description="Low complexity" evidence="1">
    <location>
        <begin position="222"/>
        <end position="233"/>
    </location>
</feature>
<dbReference type="EMBL" id="CH445327">
    <property type="protein sequence ID" value="EAT90591.1"/>
    <property type="molecule type" value="Genomic_DNA"/>
</dbReference>
<sequence>MDIVAGAASVSQLIAYSLSSAHCLQQLYNELKNFGTSYRNEETNVCLLLDVIKGLSDQGVDDSDPILPILLDISRLACEILHLLQPRRLLGINWTPLTKQDELKSSFGALDKKQKLLHLRVSGETLTALRTVSRQGSFFSLAPTHTMATPPPPKFTCNNNNIRGVQEVLCGYEVRPIDAEVNNNDVSFMSVNRAGNKNELSGEQIVKIVSEQATHSSEKAANDAAKQDQAGNQGATGGRVMLICARRM</sequence>
<dbReference type="AlphaFoldDB" id="Q0V0T5"/>
<dbReference type="Proteomes" id="UP000001055">
    <property type="component" value="Unassembled WGS sequence"/>
</dbReference>
<dbReference type="VEuPathDB" id="FungiDB:JI435_023790"/>
<dbReference type="HOGENOM" id="CLU_1120488_0_0_1"/>
<protein>
    <submittedName>
        <fullName evidence="2">Uncharacterized protein</fullName>
    </submittedName>
</protein>
<evidence type="ECO:0000256" key="1">
    <source>
        <dbReference type="SAM" id="MobiDB-lite"/>
    </source>
</evidence>
<dbReference type="eggNOG" id="ENOG502RFKA">
    <property type="taxonomic scope" value="Eukaryota"/>
</dbReference>
<reference evidence="3" key="1">
    <citation type="journal article" date="2007" name="Plant Cell">
        <title>Dothideomycete-plant interactions illuminated by genome sequencing and EST analysis of the wheat pathogen Stagonospora nodorum.</title>
        <authorList>
            <person name="Hane J.K."/>
            <person name="Lowe R.G."/>
            <person name="Solomon P.S."/>
            <person name="Tan K.C."/>
            <person name="Schoch C.L."/>
            <person name="Spatafora J.W."/>
            <person name="Crous P.W."/>
            <person name="Kodira C."/>
            <person name="Birren B.W."/>
            <person name="Galagan J.E."/>
            <person name="Torriani S.F."/>
            <person name="McDonald B.A."/>
            <person name="Oliver R.P."/>
        </authorList>
    </citation>
    <scope>NUCLEOTIDE SEQUENCE [LARGE SCALE GENOMIC DNA]</scope>
    <source>
        <strain evidence="3">SN15 / ATCC MYA-4574 / FGSC 10173</strain>
    </source>
</reference>
<evidence type="ECO:0000313" key="2">
    <source>
        <dbReference type="EMBL" id="EAT90591.1"/>
    </source>
</evidence>
<feature type="region of interest" description="Disordered" evidence="1">
    <location>
        <begin position="213"/>
        <end position="233"/>
    </location>
</feature>
<proteinExistence type="predicted"/>
<dbReference type="KEGG" id="pno:SNOG_02379"/>
<gene>
    <name evidence="2" type="ORF">SNOG_02379</name>
</gene>
<dbReference type="RefSeq" id="XP_001792986.1">
    <property type="nucleotide sequence ID" value="XM_001792934.1"/>
</dbReference>
<name>Q0V0T5_PHANO</name>
<dbReference type="GeneID" id="5969836"/>
<dbReference type="InParanoid" id="Q0V0T5"/>